<reference evidence="1 2" key="1">
    <citation type="journal article" date="2018" name="Arch. Microbiol.">
        <title>New insights into the metabolic potential of the phototrophic purple bacterium Rhodopila globiformis DSM 161(T) from its draft genome sequence and evidence for a vanadium-dependent nitrogenase.</title>
        <authorList>
            <person name="Imhoff J.F."/>
            <person name="Rahn T."/>
            <person name="Kunzel S."/>
            <person name="Neulinger S.C."/>
        </authorList>
    </citation>
    <scope>NUCLEOTIDE SEQUENCE [LARGE SCALE GENOMIC DNA]</scope>
    <source>
        <strain evidence="1 2">DSM 161</strain>
    </source>
</reference>
<gene>
    <name evidence="1" type="ORF">CCS01_04130</name>
</gene>
<protein>
    <recommendedName>
        <fullName evidence="3">DUF4276 domain-containing protein</fullName>
    </recommendedName>
</protein>
<dbReference type="RefSeq" id="WP_104517579.1">
    <property type="nucleotide sequence ID" value="NZ_NHRY01000053.1"/>
</dbReference>
<organism evidence="1 2">
    <name type="scientific">Rhodopila globiformis</name>
    <name type="common">Rhodopseudomonas globiformis</name>
    <dbReference type="NCBI Taxonomy" id="1071"/>
    <lineage>
        <taxon>Bacteria</taxon>
        <taxon>Pseudomonadati</taxon>
        <taxon>Pseudomonadota</taxon>
        <taxon>Alphaproteobacteria</taxon>
        <taxon>Acetobacterales</taxon>
        <taxon>Acetobacteraceae</taxon>
        <taxon>Rhodopila</taxon>
    </lineage>
</organism>
<name>A0A2S6NM85_RHOGL</name>
<dbReference type="Proteomes" id="UP000239724">
    <property type="component" value="Unassembled WGS sequence"/>
</dbReference>
<evidence type="ECO:0000313" key="1">
    <source>
        <dbReference type="EMBL" id="PPQ36873.1"/>
    </source>
</evidence>
<evidence type="ECO:0000313" key="2">
    <source>
        <dbReference type="Proteomes" id="UP000239724"/>
    </source>
</evidence>
<sequence>MLPLTVATEDELSEAVAQRRLLDFPSLEVGLWLRRGGNGYLRSRIRKFCEMARHSPVLVITDLDTNTCPAALCRTWLGNLSHPPGLLLRVAVREVEAWLLADHDAMVALIGKHAKGRMPDNPDDLHDPKDRLLELAKRAPRAVRLDLRAEAGAVARQGLGYNHRLCALVRYRGVLNGPPNDRPACGERSNGLEQYRPDWKSRSDFRPMKLLVKL</sequence>
<evidence type="ECO:0008006" key="3">
    <source>
        <dbReference type="Google" id="ProtNLM"/>
    </source>
</evidence>
<dbReference type="OrthoDB" id="5763664at2"/>
<proteinExistence type="predicted"/>
<keyword evidence="2" id="KW-1185">Reference proteome</keyword>
<comment type="caution">
    <text evidence="1">The sequence shown here is derived from an EMBL/GenBank/DDBJ whole genome shotgun (WGS) entry which is preliminary data.</text>
</comment>
<dbReference type="EMBL" id="NHRY01000053">
    <property type="protein sequence ID" value="PPQ36873.1"/>
    <property type="molecule type" value="Genomic_DNA"/>
</dbReference>
<accession>A0A2S6NM85</accession>
<dbReference type="AlphaFoldDB" id="A0A2S6NM85"/>